<gene>
    <name evidence="5" type="ORF">CJ305_10930</name>
</gene>
<evidence type="ECO:0000256" key="2">
    <source>
        <dbReference type="ARBA" id="ARBA00023136"/>
    </source>
</evidence>
<comment type="caution">
    <text evidence="5">The sequence shown here is derived from an EMBL/GenBank/DDBJ whole genome shotgun (WGS) entry which is preliminary data.</text>
</comment>
<feature type="chain" id="PRO_5013800538" evidence="4">
    <location>
        <begin position="24"/>
        <end position="583"/>
    </location>
</feature>
<dbReference type="AlphaFoldDB" id="A0A2G1VQR7"/>
<evidence type="ECO:0000256" key="4">
    <source>
        <dbReference type="SAM" id="SignalP"/>
    </source>
</evidence>
<proteinExistence type="predicted"/>
<dbReference type="OrthoDB" id="1264254at2"/>
<feature type="signal peptide" evidence="4">
    <location>
        <begin position="1"/>
        <end position="23"/>
    </location>
</feature>
<dbReference type="SUPFAM" id="SSF56935">
    <property type="entry name" value="Porins"/>
    <property type="match status" value="1"/>
</dbReference>
<reference evidence="5 6" key="1">
    <citation type="submission" date="2017-08" db="EMBL/GenBank/DDBJ databases">
        <title>The whole genome shortgun sequences of strain Leeuwenhoekiella nanhaiensis G18 from the South China Sea.</title>
        <authorList>
            <person name="Liu Q."/>
        </authorList>
    </citation>
    <scope>NUCLEOTIDE SEQUENCE [LARGE SCALE GENOMIC DNA]</scope>
    <source>
        <strain evidence="5 6">G18</strain>
    </source>
</reference>
<evidence type="ECO:0000256" key="1">
    <source>
        <dbReference type="ARBA" id="ARBA00004442"/>
    </source>
</evidence>
<dbReference type="Gene3D" id="2.40.170.20">
    <property type="entry name" value="TonB-dependent receptor, beta-barrel domain"/>
    <property type="match status" value="1"/>
</dbReference>
<accession>A0A2G1VQR7</accession>
<dbReference type="InterPro" id="IPR036942">
    <property type="entry name" value="Beta-barrel_TonB_sf"/>
</dbReference>
<organism evidence="5 6">
    <name type="scientific">Leeuwenhoekiella nanhaiensis</name>
    <dbReference type="NCBI Taxonomy" id="1655491"/>
    <lineage>
        <taxon>Bacteria</taxon>
        <taxon>Pseudomonadati</taxon>
        <taxon>Bacteroidota</taxon>
        <taxon>Flavobacteriia</taxon>
        <taxon>Flavobacteriales</taxon>
        <taxon>Flavobacteriaceae</taxon>
        <taxon>Leeuwenhoekiella</taxon>
    </lineage>
</organism>
<sequence length="583" mass="65543">MIQKLNKFYLLTFLFAGIQLAKAQDKDNLGTEVVNVVKPYTPEIGDAFKVKATPMLNDSVNTAKKKVTYGIFSVPVASTFTPAKGQAAQIEKSKRIKLYDNYVRLGFGTYTTALAEFYSNWEIDRDSNFGVYLNHNSSQGDIEGVVLDDFFYDTDLNLNYTSNTRDFTLNTDLDLGHKSYNWYGVADDVKAMPTMLDLINPTHNYFQAGLSGTIAFNDGFFEKAYARVGYFGDNYQSGEIRAIAKPEFKLPVAGQKLSLDLKLDYVDGSFDRNYQNSAGIEYSHLIVSANPSIQVLKDDLTLDLGINAAAHFTPNAPETDINIYPAVRASYRVVDEYFIAYGGLEGGLMQNSYQELATENPFVSPTLDSISPTDQKYDLYAGIKGKLSSAMSYNLRASYLSQNNRLFYKNNARFDDNNGNLGTDNYQFGNSFGVINDDLRTLSLFGELNFDVNSNLKMRVNGEVFTYETETEAEAWNLPDFKASFFADYQIDEHWFAGVTLFYVGERNDEVNVVGPFNTVGNPQLVTLDSFFDANAHAGYRLNEQLSFFVRVNNALGNNYQRWVNYPVQGIQGMAGATYRFDW</sequence>
<dbReference type="RefSeq" id="WP_099646320.1">
    <property type="nucleotide sequence ID" value="NZ_KZ319291.1"/>
</dbReference>
<keyword evidence="6" id="KW-1185">Reference proteome</keyword>
<dbReference type="EMBL" id="NQXA01000008">
    <property type="protein sequence ID" value="PHQ29118.1"/>
    <property type="molecule type" value="Genomic_DNA"/>
</dbReference>
<name>A0A2G1VQR7_9FLAO</name>
<evidence type="ECO:0000313" key="5">
    <source>
        <dbReference type="EMBL" id="PHQ29118.1"/>
    </source>
</evidence>
<evidence type="ECO:0000256" key="3">
    <source>
        <dbReference type="ARBA" id="ARBA00023237"/>
    </source>
</evidence>
<dbReference type="GO" id="GO:0009279">
    <property type="term" value="C:cell outer membrane"/>
    <property type="evidence" value="ECO:0007669"/>
    <property type="project" value="UniProtKB-SubCell"/>
</dbReference>
<protein>
    <submittedName>
        <fullName evidence="5">TonB-dependent receptor</fullName>
    </submittedName>
</protein>
<keyword evidence="3" id="KW-0998">Cell outer membrane</keyword>
<keyword evidence="4" id="KW-0732">Signal</keyword>
<dbReference type="Proteomes" id="UP000229433">
    <property type="component" value="Unassembled WGS sequence"/>
</dbReference>
<evidence type="ECO:0000313" key="6">
    <source>
        <dbReference type="Proteomes" id="UP000229433"/>
    </source>
</evidence>
<keyword evidence="5" id="KW-0675">Receptor</keyword>
<comment type="subcellular location">
    <subcellularLocation>
        <location evidence="1">Cell outer membrane</location>
    </subcellularLocation>
</comment>
<keyword evidence="2" id="KW-0472">Membrane</keyword>